<accession>A0ABQ9XK59</accession>
<evidence type="ECO:0000313" key="5">
    <source>
        <dbReference type="Proteomes" id="UP001281761"/>
    </source>
</evidence>
<dbReference type="Pfam" id="PF00616">
    <property type="entry name" value="RasGAP"/>
    <property type="match status" value="1"/>
</dbReference>
<organism evidence="4 5">
    <name type="scientific">Blattamonas nauphoetae</name>
    <dbReference type="NCBI Taxonomy" id="2049346"/>
    <lineage>
        <taxon>Eukaryota</taxon>
        <taxon>Metamonada</taxon>
        <taxon>Preaxostyla</taxon>
        <taxon>Oxymonadida</taxon>
        <taxon>Blattamonas</taxon>
    </lineage>
</organism>
<comment type="caution">
    <text evidence="4">The sequence shown here is derived from an EMBL/GenBank/DDBJ whole genome shotgun (WGS) entry which is preliminary data.</text>
</comment>
<feature type="compositionally biased region" description="Polar residues" evidence="2">
    <location>
        <begin position="697"/>
        <end position="723"/>
    </location>
</feature>
<reference evidence="4 5" key="1">
    <citation type="journal article" date="2022" name="bioRxiv">
        <title>Genomics of Preaxostyla Flagellates Illuminates Evolutionary Transitions and the Path Towards Mitochondrial Loss.</title>
        <authorList>
            <person name="Novak L.V.F."/>
            <person name="Treitli S.C."/>
            <person name="Pyrih J."/>
            <person name="Halakuc P."/>
            <person name="Pipaliya S.V."/>
            <person name="Vacek V."/>
            <person name="Brzon O."/>
            <person name="Soukal P."/>
            <person name="Eme L."/>
            <person name="Dacks J.B."/>
            <person name="Karnkowska A."/>
            <person name="Elias M."/>
            <person name="Hampl V."/>
        </authorList>
    </citation>
    <scope>NUCLEOTIDE SEQUENCE [LARGE SCALE GENOMIC DNA]</scope>
    <source>
        <strain evidence="4">NAU3</strain>
        <tissue evidence="4">Gut</tissue>
    </source>
</reference>
<dbReference type="SUPFAM" id="SSF48350">
    <property type="entry name" value="GTPase activation domain, GAP"/>
    <property type="match status" value="2"/>
</dbReference>
<feature type="region of interest" description="Disordered" evidence="2">
    <location>
        <begin position="737"/>
        <end position="756"/>
    </location>
</feature>
<dbReference type="EMBL" id="JARBJD010000099">
    <property type="protein sequence ID" value="KAK2952807.1"/>
    <property type="molecule type" value="Genomic_DNA"/>
</dbReference>
<name>A0ABQ9XK59_9EUKA</name>
<protein>
    <submittedName>
        <fullName evidence="4">GTPase-activator protein for Ras-like GTPase</fullName>
    </submittedName>
</protein>
<keyword evidence="1" id="KW-0175">Coiled coil</keyword>
<proteinExistence type="predicted"/>
<evidence type="ECO:0000259" key="3">
    <source>
        <dbReference type="PROSITE" id="PS50018"/>
    </source>
</evidence>
<keyword evidence="5" id="KW-1185">Reference proteome</keyword>
<feature type="coiled-coil region" evidence="1">
    <location>
        <begin position="910"/>
        <end position="939"/>
    </location>
</feature>
<feature type="compositionally biased region" description="Basic residues" evidence="2">
    <location>
        <begin position="1155"/>
        <end position="1173"/>
    </location>
</feature>
<feature type="compositionally biased region" description="Basic and acidic residues" evidence="2">
    <location>
        <begin position="1388"/>
        <end position="1398"/>
    </location>
</feature>
<dbReference type="Gene3D" id="1.10.506.10">
    <property type="entry name" value="GTPase Activation - p120gap, domain 1"/>
    <property type="match status" value="1"/>
</dbReference>
<feature type="domain" description="Ras-GAP" evidence="3">
    <location>
        <begin position="140"/>
        <end position="378"/>
    </location>
</feature>
<sequence>MSHHRLKEVISFSKSINDVYKNDLGDYAQEKEIESIVYLKQRQLLQIEELAFNIYRKIMSVKPVPEDKILASIEQGRTQLFSIVNPLGNWEAKYSNLVFLLRSYPQLLLRMGRDLPHEELDSFIQKMIFPLFQPTHSPLERELFLRLINNAILDEIIISRDARYFLRANTFASKLLTAYSKSDECIVYLHNTIGPVVNAILANRSLDLEMDPVHIARSYKFSNCDTMEDATCQREISARLLLNKANLEHCVAVLLDRIDSMIGQIPITLRQICAVMLLSPPCASMTEDEKHSLVSSVFFLRFISPAIFTPEAFHILNPQAITWFRSQEDSASPFTHLASIPSFPQPGTLSPPVVAASINIKSRRNLTLISKVLQTSVNFGGYEEKEPYLKPLVYPFICDTRFFILHSFCRTLINVPTKYEYVPAQPPLSSLPVYQNSHSKSTGNIPPGIHMSIATSVLVGLHRQLIHQQGSFPVRSPAELVLSSLGLKVPDVSEMSANTSTIFVEYESSLEQLQAPVLHPLSFNKLRVRHPLHDIILTLLRPAQPPPSTPPHQTPVINPIARIPQMVAIPDVHALIKQAQFNPTEPVDWDKLIVNKAGFTSLRFPLSAEQISFLTKTLSPLLTYPNICTCRVPDTFTTTLFTLPAARFSTVIPRPFVYRSHTNSKQTQCLVHSVLENTYLDNIPTDIFAVQRPAATGSFSGRPSHTPNPISASSTPEPANQEGNPRKLLVTLSDRLKSSDASENDEDALVSHPSPPQMPALAMFDLPPQPELFFPSLPLEKDILSGETAEKKRSGGVREELLEDDPVPTNLSCFTTRPPFFSRDWSQSIASTFSDKKATQNRLSQSIRGVYKVIASSEGKIAPTETDKSQDEHGRPERGVFFFSTETIATREKLRDELLTRNQEILEKGKELMQLSIEAEEERRKKEEADWDITGEEEEAEGGLQKRDHNRTKAVISVEETEDTEPLKCPDFLPANYYHRMYVKGEHKEAVQAQLVEIINTEQAKREEYQAAKRRVELMKIQREEEKMLAAMPKADGGDDWDITGEEEEIIGGLKKRDYTQGTSEAHGITKEEQIVDQYEKVRRMVLPFNITRGLEREIQNRIVGEAEEQMKCREDEKNTTTETLQNTSISALSQLFQCERARLHTTGQSPATGKAHHRSTLKRVAGIRRTRRPPTSNEDAKTRAAVFVDRVEEGLSDLPASMLVDPAQCASHNEPLVNHSPFIETLHAIVTSTNSLLTHMTTSRTIFNSKILQTRSAIASQTSAALLIRLSLMGIPPQIKKLIYVSQKLDQKEVKKITERLGESLETIVQKAIRVGYECEDENIEIVGPYIWKMKDMQRMELLDDRKKDTSGGREQTGLPFELIALEHKLYETATDAKRPSLLGEEDGTRKKIEKKGSHFRQKKKDNNESIYNTAYPPSSSPFLTPLAVPSAAFTQGLGCPPSPGSVVNDNAKIFLFSHSPDSAILCFVNSAATDVDSRLIFAVSVSGLISAALSSSTIRIGTLTFRSSKFVIAVCSQLFSVKSLS</sequence>
<feature type="region of interest" description="Disordered" evidence="2">
    <location>
        <begin position="1383"/>
        <end position="1412"/>
    </location>
</feature>
<feature type="region of interest" description="Disordered" evidence="2">
    <location>
        <begin position="696"/>
        <end position="724"/>
    </location>
</feature>
<dbReference type="InterPro" id="IPR001936">
    <property type="entry name" value="RasGAP_dom"/>
</dbReference>
<dbReference type="PANTHER" id="PTHR14149:SF14">
    <property type="entry name" value="CALPONIN-HOMOLOGY (CH) DOMAIN-CONTAINING PROTEIN"/>
    <property type="match status" value="1"/>
</dbReference>
<gene>
    <name evidence="4" type="ORF">BLNAU_12275</name>
</gene>
<evidence type="ECO:0000313" key="4">
    <source>
        <dbReference type="EMBL" id="KAK2952807.1"/>
    </source>
</evidence>
<feature type="region of interest" description="Disordered" evidence="2">
    <location>
        <begin position="1147"/>
        <end position="1182"/>
    </location>
</feature>
<dbReference type="PROSITE" id="PS50018">
    <property type="entry name" value="RAS_GTPASE_ACTIV_2"/>
    <property type="match status" value="1"/>
</dbReference>
<evidence type="ECO:0000256" key="2">
    <source>
        <dbReference type="SAM" id="MobiDB-lite"/>
    </source>
</evidence>
<dbReference type="InterPro" id="IPR008936">
    <property type="entry name" value="Rho_GTPase_activation_prot"/>
</dbReference>
<dbReference type="PANTHER" id="PTHR14149">
    <property type="entry name" value="RAS GTPASE-ACTIVATING PROTEIN WITH IQ MOTIF"/>
    <property type="match status" value="1"/>
</dbReference>
<dbReference type="SMART" id="SM00323">
    <property type="entry name" value="RasGAP"/>
    <property type="match status" value="1"/>
</dbReference>
<dbReference type="Proteomes" id="UP001281761">
    <property type="component" value="Unassembled WGS sequence"/>
</dbReference>
<evidence type="ECO:0000256" key="1">
    <source>
        <dbReference type="SAM" id="Coils"/>
    </source>
</evidence>